<dbReference type="Proteomes" id="UP001141259">
    <property type="component" value="Unassembled WGS sequence"/>
</dbReference>
<organism evidence="1 2">
    <name type="scientific">Umezawaea endophytica</name>
    <dbReference type="NCBI Taxonomy" id="1654476"/>
    <lineage>
        <taxon>Bacteria</taxon>
        <taxon>Bacillati</taxon>
        <taxon>Actinomycetota</taxon>
        <taxon>Actinomycetes</taxon>
        <taxon>Pseudonocardiales</taxon>
        <taxon>Pseudonocardiaceae</taxon>
        <taxon>Umezawaea</taxon>
    </lineage>
</organism>
<dbReference type="EMBL" id="JANYMP010000033">
    <property type="protein sequence ID" value="MCS7483512.1"/>
    <property type="molecule type" value="Genomic_DNA"/>
</dbReference>
<evidence type="ECO:0000313" key="1">
    <source>
        <dbReference type="EMBL" id="MCS7483512.1"/>
    </source>
</evidence>
<evidence type="ECO:0000313" key="2">
    <source>
        <dbReference type="Proteomes" id="UP001141259"/>
    </source>
</evidence>
<protein>
    <submittedName>
        <fullName evidence="1">Uncharacterized protein</fullName>
    </submittedName>
</protein>
<keyword evidence="2" id="KW-1185">Reference proteome</keyword>
<accession>A0A9X3AIT2</accession>
<comment type="caution">
    <text evidence="1">The sequence shown here is derived from an EMBL/GenBank/DDBJ whole genome shotgun (WGS) entry which is preliminary data.</text>
</comment>
<gene>
    <name evidence="1" type="ORF">NZH93_42300</name>
</gene>
<dbReference type="RefSeq" id="WP_259628968.1">
    <property type="nucleotide sequence ID" value="NZ_JANYMP010000033.1"/>
</dbReference>
<proteinExistence type="predicted"/>
<name>A0A9X3AIT2_9PSEU</name>
<sequence>MSRTDKTRPLWVQVADERMVTCVPVHDHRYGPCTLPDEITVDSTSMNRRPSGCHWTGNYHHLFNLNNGCRSCTDYYFRREDRRRSRHEARRELRGYRGED</sequence>
<reference evidence="1" key="1">
    <citation type="submission" date="2022-08" db="EMBL/GenBank/DDBJ databases">
        <authorList>
            <person name="Tistechok S."/>
            <person name="Samborskyy M."/>
            <person name="Roman I."/>
        </authorList>
    </citation>
    <scope>NUCLEOTIDE SEQUENCE</scope>
    <source>
        <strain evidence="1">DSM 103496</strain>
    </source>
</reference>
<dbReference type="AlphaFoldDB" id="A0A9X3AIT2"/>